<evidence type="ECO:0000313" key="10">
    <source>
        <dbReference type="EMBL" id="OAN45104.1"/>
    </source>
</evidence>
<keyword evidence="6 8" id="KW-0443">Lipid metabolism</keyword>
<evidence type="ECO:0000256" key="1">
    <source>
        <dbReference type="ARBA" id="ARBA00022516"/>
    </source>
</evidence>
<name>A0A178MB50_9CHLR</name>
<accession>A0A178MB50</accession>
<evidence type="ECO:0000256" key="2">
    <source>
        <dbReference type="ARBA" id="ARBA00022679"/>
    </source>
</evidence>
<dbReference type="InterPro" id="IPR004568">
    <property type="entry name" value="Ppantetheine-prot_Trfase_dom"/>
</dbReference>
<gene>
    <name evidence="8" type="primary">acpS</name>
    <name evidence="10" type="ORF">A6A03_02195</name>
</gene>
<comment type="subcellular location">
    <subcellularLocation>
        <location evidence="8">Cytoplasm</location>
    </subcellularLocation>
</comment>
<dbReference type="OrthoDB" id="517356at2"/>
<reference evidence="10 11" key="1">
    <citation type="submission" date="2016-04" db="EMBL/GenBank/DDBJ databases">
        <title>Chloroflexus islandicus sp. nov., a thermophilic filamentous anoxygenic phototrophic bacterium from geyser Strokkur (Iceland).</title>
        <authorList>
            <person name="Gaisin V.A."/>
            <person name="Kalashnikov A.M."/>
            <person name="Sukhacheva M.V."/>
            <person name="Grouzdev D.S."/>
            <person name="Ivanov T.M."/>
            <person name="Kuznetsov B."/>
            <person name="Gorlenko V.M."/>
        </authorList>
    </citation>
    <scope>NUCLEOTIDE SEQUENCE [LARGE SCALE GENOMIC DNA]</scope>
    <source>
        <strain evidence="11">isl-2</strain>
    </source>
</reference>
<comment type="similarity">
    <text evidence="8">Belongs to the P-Pant transferase superfamily. AcpS family.</text>
</comment>
<keyword evidence="11" id="KW-1185">Reference proteome</keyword>
<dbReference type="HAMAP" id="MF_00101">
    <property type="entry name" value="AcpS"/>
    <property type="match status" value="1"/>
</dbReference>
<evidence type="ECO:0000256" key="7">
    <source>
        <dbReference type="ARBA" id="ARBA00023160"/>
    </source>
</evidence>
<evidence type="ECO:0000259" key="9">
    <source>
        <dbReference type="Pfam" id="PF01648"/>
    </source>
</evidence>
<dbReference type="InterPro" id="IPR002582">
    <property type="entry name" value="ACPS"/>
</dbReference>
<keyword evidence="4 8" id="KW-0276">Fatty acid metabolism</keyword>
<sequence>MLYHGVDVVEVARIRQAALRYGQRFLARVYTVAEQADCVSVDGTLRFEALAARWAAKEACAKALGIGLRGLGALAVADRPRAGLLEIEVVREAAGRPALRLTGIAAQTAADLRIETLAVSLSHTGDLALASVVAWGL</sequence>
<dbReference type="Pfam" id="PF01648">
    <property type="entry name" value="ACPS"/>
    <property type="match status" value="1"/>
</dbReference>
<dbReference type="SUPFAM" id="SSF56214">
    <property type="entry name" value="4'-phosphopantetheinyl transferase"/>
    <property type="match status" value="1"/>
</dbReference>
<keyword evidence="3 8" id="KW-0479">Metal-binding</keyword>
<dbReference type="AlphaFoldDB" id="A0A178MB50"/>
<dbReference type="GO" id="GO:0008897">
    <property type="term" value="F:holo-[acyl-carrier-protein] synthase activity"/>
    <property type="evidence" value="ECO:0007669"/>
    <property type="project" value="UniProtKB-UniRule"/>
</dbReference>
<feature type="binding site" evidence="8">
    <location>
        <position position="7"/>
    </location>
    <ligand>
        <name>Mg(2+)</name>
        <dbReference type="ChEBI" id="CHEBI:18420"/>
    </ligand>
</feature>
<comment type="catalytic activity">
    <reaction evidence="8">
        <text>apo-[ACP] + CoA = holo-[ACP] + adenosine 3',5'-bisphosphate + H(+)</text>
        <dbReference type="Rhea" id="RHEA:12068"/>
        <dbReference type="Rhea" id="RHEA-COMP:9685"/>
        <dbReference type="Rhea" id="RHEA-COMP:9690"/>
        <dbReference type="ChEBI" id="CHEBI:15378"/>
        <dbReference type="ChEBI" id="CHEBI:29999"/>
        <dbReference type="ChEBI" id="CHEBI:57287"/>
        <dbReference type="ChEBI" id="CHEBI:58343"/>
        <dbReference type="ChEBI" id="CHEBI:64479"/>
        <dbReference type="EC" id="2.7.8.7"/>
    </reaction>
</comment>
<keyword evidence="7 8" id="KW-0275">Fatty acid biosynthesis</keyword>
<dbReference type="NCBIfam" id="TIGR00556">
    <property type="entry name" value="pantethn_trn"/>
    <property type="match status" value="1"/>
</dbReference>
<feature type="binding site" evidence="8">
    <location>
        <position position="58"/>
    </location>
    <ligand>
        <name>Mg(2+)</name>
        <dbReference type="ChEBI" id="CHEBI:18420"/>
    </ligand>
</feature>
<keyword evidence="5 8" id="KW-0460">Magnesium</keyword>
<evidence type="ECO:0000256" key="4">
    <source>
        <dbReference type="ARBA" id="ARBA00022832"/>
    </source>
</evidence>
<evidence type="ECO:0000256" key="8">
    <source>
        <dbReference type="HAMAP-Rule" id="MF_00101"/>
    </source>
</evidence>
<dbReference type="EMBL" id="LWQS01000060">
    <property type="protein sequence ID" value="OAN45104.1"/>
    <property type="molecule type" value="Genomic_DNA"/>
</dbReference>
<keyword evidence="8" id="KW-0963">Cytoplasm</keyword>
<keyword evidence="1 8" id="KW-0444">Lipid biosynthesis</keyword>
<evidence type="ECO:0000256" key="3">
    <source>
        <dbReference type="ARBA" id="ARBA00022723"/>
    </source>
</evidence>
<dbReference type="GO" id="GO:0005737">
    <property type="term" value="C:cytoplasm"/>
    <property type="evidence" value="ECO:0007669"/>
    <property type="project" value="UniProtKB-SubCell"/>
</dbReference>
<dbReference type="RefSeq" id="WP_066788594.1">
    <property type="nucleotide sequence ID" value="NZ_LWQS01000060.1"/>
</dbReference>
<comment type="cofactor">
    <cofactor evidence="8">
        <name>Mg(2+)</name>
        <dbReference type="ChEBI" id="CHEBI:18420"/>
    </cofactor>
</comment>
<protein>
    <recommendedName>
        <fullName evidence="8">Holo-[acyl-carrier-protein] synthase</fullName>
        <shortName evidence="8">Holo-ACP synthase</shortName>
        <ecNumber evidence="8">2.7.8.7</ecNumber>
    </recommendedName>
    <alternativeName>
        <fullName evidence="8">4'-phosphopantetheinyl transferase AcpS</fullName>
    </alternativeName>
</protein>
<dbReference type="GO" id="GO:0006633">
    <property type="term" value="P:fatty acid biosynthetic process"/>
    <property type="evidence" value="ECO:0007669"/>
    <property type="project" value="UniProtKB-UniRule"/>
</dbReference>
<evidence type="ECO:0000256" key="5">
    <source>
        <dbReference type="ARBA" id="ARBA00022842"/>
    </source>
</evidence>
<evidence type="ECO:0000256" key="6">
    <source>
        <dbReference type="ARBA" id="ARBA00023098"/>
    </source>
</evidence>
<dbReference type="EC" id="2.7.8.7" evidence="8"/>
<dbReference type="NCBIfam" id="TIGR00516">
    <property type="entry name" value="acpS"/>
    <property type="match status" value="1"/>
</dbReference>
<dbReference type="Proteomes" id="UP000078287">
    <property type="component" value="Unassembled WGS sequence"/>
</dbReference>
<evidence type="ECO:0000313" key="11">
    <source>
        <dbReference type="Proteomes" id="UP000078287"/>
    </source>
</evidence>
<dbReference type="InterPro" id="IPR008278">
    <property type="entry name" value="4-PPantetheinyl_Trfase_dom"/>
</dbReference>
<keyword evidence="2 8" id="KW-0808">Transferase</keyword>
<comment type="caution">
    <text evidence="10">The sequence shown here is derived from an EMBL/GenBank/DDBJ whole genome shotgun (WGS) entry which is preliminary data.</text>
</comment>
<organism evidence="10 11">
    <name type="scientific">Chloroflexus islandicus</name>
    <dbReference type="NCBI Taxonomy" id="1707952"/>
    <lineage>
        <taxon>Bacteria</taxon>
        <taxon>Bacillati</taxon>
        <taxon>Chloroflexota</taxon>
        <taxon>Chloroflexia</taxon>
        <taxon>Chloroflexales</taxon>
        <taxon>Chloroflexineae</taxon>
        <taxon>Chloroflexaceae</taxon>
        <taxon>Chloroflexus</taxon>
    </lineage>
</organism>
<comment type="function">
    <text evidence="8">Transfers the 4'-phosphopantetheine moiety from coenzyme A to a Ser of acyl-carrier-protein.</text>
</comment>
<dbReference type="Gene3D" id="3.90.470.20">
    <property type="entry name" value="4'-phosphopantetheinyl transferase domain"/>
    <property type="match status" value="1"/>
</dbReference>
<dbReference type="GO" id="GO:0000287">
    <property type="term" value="F:magnesium ion binding"/>
    <property type="evidence" value="ECO:0007669"/>
    <property type="project" value="UniProtKB-UniRule"/>
</dbReference>
<dbReference type="STRING" id="1707952.A6A03_02195"/>
<feature type="domain" description="4'-phosphopantetheinyl transferase" evidence="9">
    <location>
        <begin position="5"/>
        <end position="113"/>
    </location>
</feature>
<dbReference type="InterPro" id="IPR037143">
    <property type="entry name" value="4-PPantetheinyl_Trfase_dom_sf"/>
</dbReference>
<proteinExistence type="inferred from homology"/>